<dbReference type="SUPFAM" id="SSF50978">
    <property type="entry name" value="WD40 repeat-like"/>
    <property type="match status" value="2"/>
</dbReference>
<name>A0A061BC78_CYBFA</name>
<dbReference type="InterPro" id="IPR001680">
    <property type="entry name" value="WD40_rpt"/>
</dbReference>
<dbReference type="GO" id="GO:0003723">
    <property type="term" value="F:RNA binding"/>
    <property type="evidence" value="ECO:0007669"/>
    <property type="project" value="TreeGrafter"/>
</dbReference>
<organism evidence="2">
    <name type="scientific">Cyberlindnera fabianii</name>
    <name type="common">Yeast</name>
    <name type="synonym">Hansenula fabianii</name>
    <dbReference type="NCBI Taxonomy" id="36022"/>
    <lineage>
        <taxon>Eukaryota</taxon>
        <taxon>Fungi</taxon>
        <taxon>Dikarya</taxon>
        <taxon>Ascomycota</taxon>
        <taxon>Saccharomycotina</taxon>
        <taxon>Saccharomycetes</taxon>
        <taxon>Phaffomycetales</taxon>
        <taxon>Phaffomycetaceae</taxon>
        <taxon>Cyberlindnera</taxon>
    </lineage>
</organism>
<dbReference type="EMBL" id="LK052918">
    <property type="protein sequence ID" value="CDR47544.1"/>
    <property type="molecule type" value="Genomic_DNA"/>
</dbReference>
<dbReference type="Pfam" id="PF00400">
    <property type="entry name" value="WD40"/>
    <property type="match status" value="2"/>
</dbReference>
<accession>A0A061BC78</accession>
<feature type="repeat" description="WD" evidence="1">
    <location>
        <begin position="155"/>
        <end position="195"/>
    </location>
</feature>
<dbReference type="GO" id="GO:0032040">
    <property type="term" value="C:small-subunit processome"/>
    <property type="evidence" value="ECO:0007669"/>
    <property type="project" value="TreeGrafter"/>
</dbReference>
<dbReference type="PANTHER" id="PTHR44163">
    <property type="entry name" value="U3 SMALL NUCLEOLAR RNA-ASSOCIATED PROTEIN 4 HOMOLOG"/>
    <property type="match status" value="1"/>
</dbReference>
<dbReference type="InterPro" id="IPR015943">
    <property type="entry name" value="WD40/YVTN_repeat-like_dom_sf"/>
</dbReference>
<dbReference type="GO" id="GO:0000462">
    <property type="term" value="P:maturation of SSU-rRNA from tricistronic rRNA transcript (SSU-rRNA, 5.8S rRNA, LSU-rRNA)"/>
    <property type="evidence" value="ECO:0007669"/>
    <property type="project" value="InterPro"/>
</dbReference>
<dbReference type="InterPro" id="IPR036322">
    <property type="entry name" value="WD40_repeat_dom_sf"/>
</dbReference>
<gene>
    <name evidence="2" type="ORF">CYFA0S_33e00254g</name>
</gene>
<reference evidence="2" key="1">
    <citation type="journal article" date="2014" name="Genome Announc.">
        <title>Genome sequence of the yeast Cyberlindnera fabianii (Hansenula fabianii).</title>
        <authorList>
            <person name="Freel K.C."/>
            <person name="Sarilar V."/>
            <person name="Neuveglise C."/>
            <person name="Devillers H."/>
            <person name="Friedrich A."/>
            <person name="Schacherer J."/>
        </authorList>
    </citation>
    <scope>NUCLEOTIDE SEQUENCE</scope>
    <source>
        <strain evidence="2">YJS4271</strain>
    </source>
</reference>
<evidence type="ECO:0000313" key="2">
    <source>
        <dbReference type="EMBL" id="CDR47544.1"/>
    </source>
</evidence>
<dbReference type="GO" id="GO:0030686">
    <property type="term" value="C:90S preribosome"/>
    <property type="evidence" value="ECO:0007669"/>
    <property type="project" value="InterPro"/>
</dbReference>
<dbReference type="SMART" id="SM00320">
    <property type="entry name" value="WD40"/>
    <property type="match status" value="7"/>
</dbReference>
<protein>
    <submittedName>
        <fullName evidence="2">CYFA0S33e00254g1_1</fullName>
    </submittedName>
</protein>
<keyword evidence="1" id="KW-0853">WD repeat</keyword>
<dbReference type="AlphaFoldDB" id="A0A061BC78"/>
<dbReference type="PROSITE" id="PS50082">
    <property type="entry name" value="WD_REPEATS_2"/>
    <property type="match status" value="1"/>
</dbReference>
<sequence length="735" mass="82033">MSQTDVHRCRFVDYTPHSITSLAFSHASTRKFSPNDLRLAVGRNNGDVELWNPRGKWIHETTLQGSKDRSVEALAWSSIEGDESRVFSIGGTSTITEWDLRTGRVLKETDCNAAVVWSIATSPDQKSLAVGCDDGTVVVLDISGGVGSCEHKSFLQRQDARVLSLCWAGDDKIVGGCADGRVRVWDANDRRLLATMRVDKSKIESTLVWSVLYLSELNQIVSGDSTGSVKFWDLKHTTLLQSFKVHEADVLTLTTDLANDSVFTAGVDRKIYKFQQVEHQGQKKWLNVSNRLFHSNDVRAMVSYESKNFNFLVSGGVEKSIVVSGVKTFTDGQYRKLSIIPQKQVVTLNRREKLIALWQDQTVKIWRLVMRSQPTDDVEMSEDSESEDLEELKPSFELVSKLTLADEDNITTCAISEDGTLLAVGRLNTTKLFQLKPKSRASNKLAVSKIDYPALNALGSKHLAFYGNTHIITTTPENEVYKLSLEDTEADPVEFTLSELPRSKSKPAYSENISQINLHHSTLLVTRGSAIDTINLDMTDVEDSTPFIRLSSTISQVTTSPSRDSVIVITSESKIYEFALSDAHLTTWSKSNSEFLPQQYLSQTEPPVGCFFSNKLWVYGATWVASFDLEHNIPVQKTSKKRGHNGALLIGHNTDVSVDDEDEVMSDGEDVIVPESAAQEREKNAKTDSHAFALTQKYQGVLFADMLGENEMLIVERPRTALKQPPAFKLQQYRV</sequence>
<evidence type="ECO:0000256" key="1">
    <source>
        <dbReference type="PROSITE-ProRule" id="PRU00221"/>
    </source>
</evidence>
<dbReference type="OrthoDB" id="8883818at2759"/>
<dbReference type="InterPro" id="IPR046351">
    <property type="entry name" value="UTP4"/>
</dbReference>
<dbReference type="PANTHER" id="PTHR44163:SF1">
    <property type="entry name" value="U3 SMALL NUCLEOLAR RNA-ASSOCIATED PROTEIN 4 HOMOLOG"/>
    <property type="match status" value="1"/>
</dbReference>
<dbReference type="GO" id="GO:0034455">
    <property type="term" value="C:t-UTP complex"/>
    <property type="evidence" value="ECO:0007669"/>
    <property type="project" value="TreeGrafter"/>
</dbReference>
<proteinExistence type="predicted"/>
<dbReference type="VEuPathDB" id="FungiDB:BON22_5495"/>
<dbReference type="Gene3D" id="2.130.10.10">
    <property type="entry name" value="YVTN repeat-like/Quinoprotein amine dehydrogenase"/>
    <property type="match status" value="3"/>
</dbReference>
<dbReference type="PhylomeDB" id="A0A061BC78"/>